<evidence type="ECO:0000259" key="1">
    <source>
        <dbReference type="Pfam" id="PF13579"/>
    </source>
</evidence>
<sequence length="405" mass="44480">MKTVWIVNHYAEEPGGAGGGRHYSLAKHLLGQGWKSFIVGASTEHLTGRQRLGGSEAARLEEHEGIPFLWLKTPPYSGNGLDRIRNMLTFCARALVPANLAGLERPDVVIGSSIHPFAAWAALRLARRHNVPFVFEVRDLWPQALIEMGRLKENSPVAYFMRWLEKHLYNSAEKIIVLWPNAGDYISALGTDREKVLWLSNGIDLDEWPEWSPAPEKDDFTLMYFGAHGGANGLDNVVRAMSLVQASPQGAHIRLRMVGDGPQKPVLQALAHQTGATNILFEPPVPKSAIPALAAEADGFVFNLIDAPMFQYGISPRKLFDFMAAGRPTIFSCRATNDPVQEAGGGLSVEPGNPRILADAILRLAAMAPAQREAMGRAARDYVSAHYSYEMLAKRLAEALNSVTR</sequence>
<dbReference type="PANTHER" id="PTHR45947:SF3">
    <property type="entry name" value="SULFOQUINOVOSYL TRANSFERASE SQD2"/>
    <property type="match status" value="1"/>
</dbReference>
<feature type="domain" description="Glycosyltransferase subfamily 4-like N-terminal" evidence="1">
    <location>
        <begin position="23"/>
        <end position="202"/>
    </location>
</feature>
<dbReference type="InterPro" id="IPR050194">
    <property type="entry name" value="Glycosyltransferase_grp1"/>
</dbReference>
<dbReference type="SUPFAM" id="SSF53756">
    <property type="entry name" value="UDP-Glycosyltransferase/glycogen phosphorylase"/>
    <property type="match status" value="1"/>
</dbReference>
<keyword evidence="3" id="KW-1185">Reference proteome</keyword>
<name>K2PG21_9HYPH</name>
<dbReference type="CDD" id="cd03794">
    <property type="entry name" value="GT4_WbuB-like"/>
    <property type="match status" value="1"/>
</dbReference>
<dbReference type="RefSeq" id="WP_009452860.1">
    <property type="nucleotide sequence ID" value="NZ_AMSI01000030.1"/>
</dbReference>
<keyword evidence="2" id="KW-0808">Transferase</keyword>
<dbReference type="PATRIC" id="fig|1231190.3.peg.4764"/>
<dbReference type="AlphaFoldDB" id="K2PG21"/>
<gene>
    <name evidence="2" type="ORF">NA8A_23127</name>
</gene>
<dbReference type="eggNOG" id="COG0438">
    <property type="taxonomic scope" value="Bacteria"/>
</dbReference>
<evidence type="ECO:0000313" key="3">
    <source>
        <dbReference type="Proteomes" id="UP000007374"/>
    </source>
</evidence>
<comment type="caution">
    <text evidence="2">The sequence shown here is derived from an EMBL/GenBank/DDBJ whole genome shotgun (WGS) entry which is preliminary data.</text>
</comment>
<dbReference type="EMBL" id="AMSI01000030">
    <property type="protein sequence ID" value="EKF39977.1"/>
    <property type="molecule type" value="Genomic_DNA"/>
</dbReference>
<reference evidence="2 3" key="1">
    <citation type="journal article" date="2012" name="J. Bacteriol.">
        <title>Genome Sequence of Nitratireductor indicus Type Strain C115.</title>
        <authorList>
            <person name="Lai Q."/>
            <person name="Li G."/>
            <person name="Yu Z."/>
            <person name="Shao Z."/>
        </authorList>
    </citation>
    <scope>NUCLEOTIDE SEQUENCE [LARGE SCALE GENOMIC DNA]</scope>
    <source>
        <strain evidence="2 3">C115</strain>
    </source>
</reference>
<dbReference type="OrthoDB" id="185319at2"/>
<evidence type="ECO:0000313" key="2">
    <source>
        <dbReference type="EMBL" id="EKF39977.1"/>
    </source>
</evidence>
<dbReference type="Proteomes" id="UP000007374">
    <property type="component" value="Unassembled WGS sequence"/>
</dbReference>
<dbReference type="Pfam" id="PF13692">
    <property type="entry name" value="Glyco_trans_1_4"/>
    <property type="match status" value="1"/>
</dbReference>
<dbReference type="STRING" id="721133.SAMN05216176_12315"/>
<dbReference type="GO" id="GO:0016758">
    <property type="term" value="F:hexosyltransferase activity"/>
    <property type="evidence" value="ECO:0007669"/>
    <property type="project" value="TreeGrafter"/>
</dbReference>
<dbReference type="Gene3D" id="3.40.50.2000">
    <property type="entry name" value="Glycogen Phosphorylase B"/>
    <property type="match status" value="2"/>
</dbReference>
<dbReference type="InterPro" id="IPR028098">
    <property type="entry name" value="Glyco_trans_4-like_N"/>
</dbReference>
<organism evidence="2 3">
    <name type="scientific">Nitratireductor indicus C115</name>
    <dbReference type="NCBI Taxonomy" id="1231190"/>
    <lineage>
        <taxon>Bacteria</taxon>
        <taxon>Pseudomonadati</taxon>
        <taxon>Pseudomonadota</taxon>
        <taxon>Alphaproteobacteria</taxon>
        <taxon>Hyphomicrobiales</taxon>
        <taxon>Phyllobacteriaceae</taxon>
        <taxon>Nitratireductor</taxon>
    </lineage>
</organism>
<proteinExistence type="predicted"/>
<dbReference type="PANTHER" id="PTHR45947">
    <property type="entry name" value="SULFOQUINOVOSYL TRANSFERASE SQD2"/>
    <property type="match status" value="1"/>
</dbReference>
<accession>K2PG21</accession>
<dbReference type="Pfam" id="PF13579">
    <property type="entry name" value="Glyco_trans_4_4"/>
    <property type="match status" value="1"/>
</dbReference>
<protein>
    <submittedName>
        <fullName evidence="2">Glycosyl transferase</fullName>
    </submittedName>
</protein>